<dbReference type="Pfam" id="PF01243">
    <property type="entry name" value="PNPOx_N"/>
    <property type="match status" value="1"/>
</dbReference>
<evidence type="ECO:0000256" key="1">
    <source>
        <dbReference type="ARBA" id="ARBA00023002"/>
    </source>
</evidence>
<dbReference type="PANTHER" id="PTHR35176:SF6">
    <property type="entry name" value="HEME OXYGENASE HI_0854-RELATED"/>
    <property type="match status" value="1"/>
</dbReference>
<dbReference type="Gene3D" id="2.30.110.10">
    <property type="entry name" value="Electron Transport, Fmn-binding Protein, Chain A"/>
    <property type="match status" value="1"/>
</dbReference>
<dbReference type="InterPro" id="IPR011576">
    <property type="entry name" value="Pyridox_Oxase_N"/>
</dbReference>
<dbReference type="RefSeq" id="WP_203831473.1">
    <property type="nucleotide sequence ID" value="NZ_BAAATY010000025.1"/>
</dbReference>
<sequence>MTDLPTCLLDLLNAPNPCLIATTNPDGSPQMTQTWVDTDGKHVLINTVQGFRKLRNIERDPRVAVSILDGADPSTYYSLAGTVISMDTEGARESIDRIAEKYTGKPYQNYGGGEQIRVLLTIRVDRIIHAPWH</sequence>
<comment type="caution">
    <text evidence="3">The sequence shown here is derived from an EMBL/GenBank/DDBJ whole genome shotgun (WGS) entry which is preliminary data.</text>
</comment>
<dbReference type="SUPFAM" id="SSF50475">
    <property type="entry name" value="FMN-binding split barrel"/>
    <property type="match status" value="1"/>
</dbReference>
<evidence type="ECO:0000313" key="3">
    <source>
        <dbReference type="EMBL" id="GIE73932.1"/>
    </source>
</evidence>
<dbReference type="InterPro" id="IPR012349">
    <property type="entry name" value="Split_barrel_FMN-bd"/>
</dbReference>
<gene>
    <name evidence="3" type="ORF">Apa02nite_100400</name>
</gene>
<dbReference type="Proteomes" id="UP000624709">
    <property type="component" value="Unassembled WGS sequence"/>
</dbReference>
<proteinExistence type="predicted"/>
<organism evidence="3 4">
    <name type="scientific">Actinoplanes palleronii</name>
    <dbReference type="NCBI Taxonomy" id="113570"/>
    <lineage>
        <taxon>Bacteria</taxon>
        <taxon>Bacillati</taxon>
        <taxon>Actinomycetota</taxon>
        <taxon>Actinomycetes</taxon>
        <taxon>Micromonosporales</taxon>
        <taxon>Micromonosporaceae</taxon>
        <taxon>Actinoplanes</taxon>
    </lineage>
</organism>
<dbReference type="InterPro" id="IPR052019">
    <property type="entry name" value="F420H2_bilvrd_red/Heme_oxyg"/>
</dbReference>
<feature type="domain" description="Pyridoxamine 5'-phosphate oxidase N-terminal" evidence="2">
    <location>
        <begin position="9"/>
        <end position="127"/>
    </location>
</feature>
<keyword evidence="4" id="KW-1185">Reference proteome</keyword>
<accession>A0ABQ4BTD0</accession>
<dbReference type="NCBIfam" id="TIGR03618">
    <property type="entry name" value="Rv1155_F420"/>
    <property type="match status" value="1"/>
</dbReference>
<dbReference type="PANTHER" id="PTHR35176">
    <property type="entry name" value="HEME OXYGENASE HI_0854-RELATED"/>
    <property type="match status" value="1"/>
</dbReference>
<evidence type="ECO:0000259" key="2">
    <source>
        <dbReference type="Pfam" id="PF01243"/>
    </source>
</evidence>
<evidence type="ECO:0000313" key="4">
    <source>
        <dbReference type="Proteomes" id="UP000624709"/>
    </source>
</evidence>
<dbReference type="EMBL" id="BOMS01000196">
    <property type="protein sequence ID" value="GIE73932.1"/>
    <property type="molecule type" value="Genomic_DNA"/>
</dbReference>
<reference evidence="3 4" key="1">
    <citation type="submission" date="2021-01" db="EMBL/GenBank/DDBJ databases">
        <title>Whole genome shotgun sequence of Actinoplanes palleronii NBRC 14916.</title>
        <authorList>
            <person name="Komaki H."/>
            <person name="Tamura T."/>
        </authorList>
    </citation>
    <scope>NUCLEOTIDE SEQUENCE [LARGE SCALE GENOMIC DNA]</scope>
    <source>
        <strain evidence="3 4">NBRC 14916</strain>
    </source>
</reference>
<name>A0ABQ4BTD0_9ACTN</name>
<dbReference type="InterPro" id="IPR019920">
    <property type="entry name" value="F420-binding_dom_put"/>
</dbReference>
<keyword evidence="1" id="KW-0560">Oxidoreductase</keyword>
<protein>
    <submittedName>
        <fullName evidence="3">PPOX class F420-dependent enzyme</fullName>
    </submittedName>
</protein>